<evidence type="ECO:0000313" key="3">
    <source>
        <dbReference type="Proteomes" id="UP000250028"/>
    </source>
</evidence>
<name>A0A2Y8ZVZ4_9MICO</name>
<dbReference type="EMBL" id="UESZ01000001">
    <property type="protein sequence ID" value="SSA34429.1"/>
    <property type="molecule type" value="Genomic_DNA"/>
</dbReference>
<evidence type="ECO:0000313" key="2">
    <source>
        <dbReference type="EMBL" id="SSA34429.1"/>
    </source>
</evidence>
<evidence type="ECO:0000256" key="1">
    <source>
        <dbReference type="SAM" id="Coils"/>
    </source>
</evidence>
<organism evidence="2 3">
    <name type="scientific">Branchiibius hedensis</name>
    <dbReference type="NCBI Taxonomy" id="672460"/>
    <lineage>
        <taxon>Bacteria</taxon>
        <taxon>Bacillati</taxon>
        <taxon>Actinomycetota</taxon>
        <taxon>Actinomycetes</taxon>
        <taxon>Micrococcales</taxon>
        <taxon>Dermacoccaceae</taxon>
        <taxon>Branchiibius</taxon>
    </lineage>
</organism>
<accession>A0A2Y8ZVZ4</accession>
<gene>
    <name evidence="2" type="ORF">SAMN04489750_1748</name>
</gene>
<protein>
    <submittedName>
        <fullName evidence="2">Uncharacterized protein</fullName>
    </submittedName>
</protein>
<feature type="coiled-coil region" evidence="1">
    <location>
        <begin position="6"/>
        <end position="33"/>
    </location>
</feature>
<reference evidence="3" key="1">
    <citation type="submission" date="2016-10" db="EMBL/GenBank/DDBJ databases">
        <authorList>
            <person name="Varghese N."/>
            <person name="Submissions S."/>
        </authorList>
    </citation>
    <scope>NUCLEOTIDE SEQUENCE [LARGE SCALE GENOMIC DNA]</scope>
    <source>
        <strain evidence="3">DSM 22951</strain>
    </source>
</reference>
<keyword evidence="1" id="KW-0175">Coiled coil</keyword>
<dbReference type="AlphaFoldDB" id="A0A2Y8ZVZ4"/>
<proteinExistence type="predicted"/>
<keyword evidence="3" id="KW-1185">Reference proteome</keyword>
<sequence>MTTVSLDVAQVRIAALTAELNIAQSDLRRLDNAGSDLDNDYRGHLSARIAAIQADLDMWRMLRTAQP</sequence>
<dbReference type="Proteomes" id="UP000250028">
    <property type="component" value="Unassembled WGS sequence"/>
</dbReference>